<evidence type="ECO:0000256" key="2">
    <source>
        <dbReference type="SAM" id="SignalP"/>
    </source>
</evidence>
<feature type="compositionally biased region" description="Basic and acidic residues" evidence="1">
    <location>
        <begin position="322"/>
        <end position="333"/>
    </location>
</feature>
<dbReference type="Gene3D" id="3.40.50.1820">
    <property type="entry name" value="alpha/beta hydrolase"/>
    <property type="match status" value="1"/>
</dbReference>
<feature type="region of interest" description="Disordered" evidence="1">
    <location>
        <begin position="357"/>
        <end position="380"/>
    </location>
</feature>
<dbReference type="SUPFAM" id="SSF53474">
    <property type="entry name" value="alpha/beta-Hydrolases"/>
    <property type="match status" value="1"/>
</dbReference>
<dbReference type="PROSITE" id="PS51257">
    <property type="entry name" value="PROKAR_LIPOPROTEIN"/>
    <property type="match status" value="1"/>
</dbReference>
<evidence type="ECO:0000313" key="4">
    <source>
        <dbReference type="Proteomes" id="UP000066480"/>
    </source>
</evidence>
<dbReference type="InterPro" id="IPR029058">
    <property type="entry name" value="AB_hydrolase_fold"/>
</dbReference>
<keyword evidence="4" id="KW-1185">Reference proteome</keyword>
<keyword evidence="2" id="KW-0732">Signal</keyword>
<evidence type="ECO:0000256" key="1">
    <source>
        <dbReference type="SAM" id="MobiDB-lite"/>
    </source>
</evidence>
<sequence>MSHLTRWCVVAALAAGTMSACSADADPPAQQSAEVATATYNLGNTAFKPPGFRNAIELAGVVHYPKDLGTKAHPMVMMLHGAWTACVKEGQRAQWPCPPGVAQIDSFRGYDYLGEHLAKRGYIVVSISANGINETENGDGYDARRALLNKQLQLWQQLSATGHSPLVGKLVDATTGKPAAVDFAHHVDMTDVATIGHSRGGQAVMEQASDRHRKEWPHGVQIKAVLGLAPTTNGADGRVDPITSLPLLTIIGSCDGAISPYVTSEAYFNAARGRSKARIEKVTVPGANHNFFNTSWSPSGGRPRATDDSPATGPHQCTTSESDAKDVRKLSETEQRQVATTYITAYVDRFLRGDMSADDVLTGKRRPDGVPSVDLTVDGR</sequence>
<feature type="chain" id="PRO_5038488475" description="Alpha/beta hydrolase" evidence="2">
    <location>
        <begin position="23"/>
        <end position="380"/>
    </location>
</feature>
<proteinExistence type="predicted"/>
<evidence type="ECO:0000313" key="3">
    <source>
        <dbReference type="EMBL" id="AKU14895.1"/>
    </source>
</evidence>
<gene>
    <name evidence="3" type="ORF">VV02_01810</name>
</gene>
<feature type="region of interest" description="Disordered" evidence="1">
    <location>
        <begin position="290"/>
        <end position="333"/>
    </location>
</feature>
<dbReference type="OrthoDB" id="6646510at2"/>
<name>A0A0K1JE81_9MICO</name>
<dbReference type="AlphaFoldDB" id="A0A0K1JE81"/>
<reference evidence="3 4" key="1">
    <citation type="submission" date="2015-03" db="EMBL/GenBank/DDBJ databases">
        <title>Luteipulveratus halotolerans sp. nov., a novel actinobacterium (Dermacoccaceae) from Sarawak, Malaysia.</title>
        <authorList>
            <person name="Juboi H."/>
            <person name="Basik A."/>
            <person name="Shamsul S.S."/>
            <person name="Arnold P."/>
            <person name="Schmitt E.K."/>
            <person name="Sanglier J.-J."/>
            <person name="Yeo T."/>
        </authorList>
    </citation>
    <scope>NUCLEOTIDE SEQUENCE [LARGE SCALE GENOMIC DNA]</scope>
    <source>
        <strain evidence="3 4">MN07-A0370</strain>
    </source>
</reference>
<dbReference type="STRING" id="571913.VV02_01810"/>
<dbReference type="KEGG" id="lmoi:VV02_01810"/>
<accession>A0A0K1JE81</accession>
<dbReference type="Proteomes" id="UP000066480">
    <property type="component" value="Chromosome"/>
</dbReference>
<feature type="signal peptide" evidence="2">
    <location>
        <begin position="1"/>
        <end position="22"/>
    </location>
</feature>
<organism evidence="3 4">
    <name type="scientific">Luteipulveratus mongoliensis</name>
    <dbReference type="NCBI Taxonomy" id="571913"/>
    <lineage>
        <taxon>Bacteria</taxon>
        <taxon>Bacillati</taxon>
        <taxon>Actinomycetota</taxon>
        <taxon>Actinomycetes</taxon>
        <taxon>Micrococcales</taxon>
        <taxon>Dermacoccaceae</taxon>
        <taxon>Luteipulveratus</taxon>
    </lineage>
</organism>
<dbReference type="RefSeq" id="WP_052589453.1">
    <property type="nucleotide sequence ID" value="NZ_CP011112.1"/>
</dbReference>
<evidence type="ECO:0008006" key="5">
    <source>
        <dbReference type="Google" id="ProtNLM"/>
    </source>
</evidence>
<protein>
    <recommendedName>
        <fullName evidence="5">Alpha/beta hydrolase</fullName>
    </recommendedName>
</protein>
<dbReference type="EMBL" id="CP011112">
    <property type="protein sequence ID" value="AKU14895.1"/>
    <property type="molecule type" value="Genomic_DNA"/>
</dbReference>